<dbReference type="PROSITE" id="PS51257">
    <property type="entry name" value="PROKAR_LIPOPROTEIN"/>
    <property type="match status" value="1"/>
</dbReference>
<evidence type="ECO:0000313" key="1">
    <source>
        <dbReference type="EMBL" id="KAK8475930.1"/>
    </source>
</evidence>
<evidence type="ECO:0000313" key="2">
    <source>
        <dbReference type="Proteomes" id="UP001472677"/>
    </source>
</evidence>
<name>A0ABR1Z7S1_9ROSI</name>
<gene>
    <name evidence="1" type="ORF">V6N12_056671</name>
</gene>
<reference evidence="1 2" key="1">
    <citation type="journal article" date="2024" name="G3 (Bethesda)">
        <title>Genome assembly of Hibiscus sabdariffa L. provides insights into metabolisms of medicinal natural products.</title>
        <authorList>
            <person name="Kim T."/>
        </authorList>
    </citation>
    <scope>NUCLEOTIDE SEQUENCE [LARGE SCALE GENOMIC DNA]</scope>
    <source>
        <strain evidence="1">TK-2024</strain>
        <tissue evidence="1">Old leaves</tissue>
    </source>
</reference>
<organism evidence="1 2">
    <name type="scientific">Hibiscus sabdariffa</name>
    <name type="common">roselle</name>
    <dbReference type="NCBI Taxonomy" id="183260"/>
    <lineage>
        <taxon>Eukaryota</taxon>
        <taxon>Viridiplantae</taxon>
        <taxon>Streptophyta</taxon>
        <taxon>Embryophyta</taxon>
        <taxon>Tracheophyta</taxon>
        <taxon>Spermatophyta</taxon>
        <taxon>Magnoliopsida</taxon>
        <taxon>eudicotyledons</taxon>
        <taxon>Gunneridae</taxon>
        <taxon>Pentapetalae</taxon>
        <taxon>rosids</taxon>
        <taxon>malvids</taxon>
        <taxon>Malvales</taxon>
        <taxon>Malvaceae</taxon>
        <taxon>Malvoideae</taxon>
        <taxon>Hibiscus</taxon>
    </lineage>
</organism>
<protein>
    <submittedName>
        <fullName evidence="1">Uncharacterized protein</fullName>
    </submittedName>
</protein>
<dbReference type="EMBL" id="JBBPBM010002638">
    <property type="protein sequence ID" value="KAK8475930.1"/>
    <property type="molecule type" value="Genomic_DNA"/>
</dbReference>
<dbReference type="PANTHER" id="PTHR33116">
    <property type="entry name" value="REVERSE TRANSCRIPTASE ZINC-BINDING DOMAIN-CONTAINING PROTEIN-RELATED-RELATED"/>
    <property type="match status" value="1"/>
</dbReference>
<accession>A0ABR1Z7S1</accession>
<proteinExistence type="predicted"/>
<sequence length="107" mass="11956">MRITDFDFLVDKLRVKLSGWAASSLSTAGCITLDKSVLAAIPSFFMQTTRLPIAVCSEIDKIVRGFIWGSSMETRKISLVNWFAISQPRNRGGLGIPRSNERNLTFM</sequence>
<keyword evidence="2" id="KW-1185">Reference proteome</keyword>
<comment type="caution">
    <text evidence="1">The sequence shown here is derived from an EMBL/GenBank/DDBJ whole genome shotgun (WGS) entry which is preliminary data.</text>
</comment>
<dbReference type="Proteomes" id="UP001472677">
    <property type="component" value="Unassembled WGS sequence"/>
</dbReference>
<dbReference type="PANTHER" id="PTHR33116:SF75">
    <property type="entry name" value="RIBONUCLEASE H PROTEIN"/>
    <property type="match status" value="1"/>
</dbReference>